<protein>
    <submittedName>
        <fullName evidence="1">Uncharacterized protein</fullName>
    </submittedName>
</protein>
<name>A0A2I0KX31_PUNGR</name>
<evidence type="ECO:0000313" key="1">
    <source>
        <dbReference type="EMBL" id="PKI73032.1"/>
    </source>
</evidence>
<keyword evidence="2" id="KW-1185">Reference proteome</keyword>
<gene>
    <name evidence="1" type="ORF">CRG98_006583</name>
</gene>
<proteinExistence type="predicted"/>
<dbReference type="EMBL" id="PGOL01000300">
    <property type="protein sequence ID" value="PKI73032.1"/>
    <property type="molecule type" value="Genomic_DNA"/>
</dbReference>
<reference evidence="1 2" key="1">
    <citation type="submission" date="2017-11" db="EMBL/GenBank/DDBJ databases">
        <title>De-novo sequencing of pomegranate (Punica granatum L.) genome.</title>
        <authorList>
            <person name="Akparov Z."/>
            <person name="Amiraslanov A."/>
            <person name="Hajiyeva S."/>
            <person name="Abbasov M."/>
            <person name="Kaur K."/>
            <person name="Hamwieh A."/>
            <person name="Solovyev V."/>
            <person name="Salamov A."/>
            <person name="Braich B."/>
            <person name="Kosarev P."/>
            <person name="Mahmoud A."/>
            <person name="Hajiyev E."/>
            <person name="Babayeva S."/>
            <person name="Izzatullayeva V."/>
            <person name="Mammadov A."/>
            <person name="Mammadov A."/>
            <person name="Sharifova S."/>
            <person name="Ojaghi J."/>
            <person name="Eynullazada K."/>
            <person name="Bayramov B."/>
            <person name="Abdulazimova A."/>
            <person name="Shahmuradov I."/>
        </authorList>
    </citation>
    <scope>NUCLEOTIDE SEQUENCE [LARGE SCALE GENOMIC DNA]</scope>
    <source>
        <strain evidence="2">cv. AG2017</strain>
        <tissue evidence="1">Leaf</tissue>
    </source>
</reference>
<sequence length="106" mass="11767">MEMVLTTTAFELECTSRRSWARLMDINPALHPIPDRLKLLMLLLSLYLLTTIADKEGVGEKRLQLTMRMSMSLAFKPVCLKSESRAEEITISASRLAASKVGVGGI</sequence>
<evidence type="ECO:0000313" key="2">
    <source>
        <dbReference type="Proteomes" id="UP000233551"/>
    </source>
</evidence>
<comment type="caution">
    <text evidence="1">The sequence shown here is derived from an EMBL/GenBank/DDBJ whole genome shotgun (WGS) entry which is preliminary data.</text>
</comment>
<dbReference type="AlphaFoldDB" id="A0A2I0KX31"/>
<organism evidence="1 2">
    <name type="scientific">Punica granatum</name>
    <name type="common">Pomegranate</name>
    <dbReference type="NCBI Taxonomy" id="22663"/>
    <lineage>
        <taxon>Eukaryota</taxon>
        <taxon>Viridiplantae</taxon>
        <taxon>Streptophyta</taxon>
        <taxon>Embryophyta</taxon>
        <taxon>Tracheophyta</taxon>
        <taxon>Spermatophyta</taxon>
        <taxon>Magnoliopsida</taxon>
        <taxon>eudicotyledons</taxon>
        <taxon>Gunneridae</taxon>
        <taxon>Pentapetalae</taxon>
        <taxon>rosids</taxon>
        <taxon>malvids</taxon>
        <taxon>Myrtales</taxon>
        <taxon>Lythraceae</taxon>
        <taxon>Punica</taxon>
    </lineage>
</organism>
<accession>A0A2I0KX31</accession>
<dbReference type="Proteomes" id="UP000233551">
    <property type="component" value="Unassembled WGS sequence"/>
</dbReference>